<accession>A0A0D8J4D1</accession>
<dbReference type="Proteomes" id="UP000032483">
    <property type="component" value="Unassembled WGS sequence"/>
</dbReference>
<dbReference type="EMBL" id="LMUA01000001">
    <property type="protein sequence ID" value="KUE77775.1"/>
    <property type="molecule type" value="Genomic_DNA"/>
</dbReference>
<evidence type="ECO:0000313" key="5">
    <source>
        <dbReference type="Proteomes" id="UP000053433"/>
    </source>
</evidence>
<feature type="transmembrane region" description="Helical" evidence="1">
    <location>
        <begin position="277"/>
        <end position="302"/>
    </location>
</feature>
<feature type="transmembrane region" description="Helical" evidence="1">
    <location>
        <begin position="331"/>
        <end position="353"/>
    </location>
</feature>
<evidence type="ECO:0008006" key="6">
    <source>
        <dbReference type="Google" id="ProtNLM"/>
    </source>
</evidence>
<evidence type="ECO:0000313" key="4">
    <source>
        <dbReference type="Proteomes" id="UP000032483"/>
    </source>
</evidence>
<reference evidence="2" key="1">
    <citation type="submission" date="2015-02" db="EMBL/GenBank/DDBJ databases">
        <title>A novel member of the family Ruminococcaceae isolated from human feces.</title>
        <authorList>
            <person name="Shkoporov A.N."/>
            <person name="Chaplin A.V."/>
            <person name="Motuzova O.V."/>
            <person name="Kafarskaia L.I."/>
            <person name="Khokhlova E.V."/>
            <person name="Efimov B.A."/>
        </authorList>
    </citation>
    <scope>NUCLEOTIDE SEQUENCE [LARGE SCALE GENOMIC DNA]</scope>
    <source>
        <strain evidence="2">585-1</strain>
    </source>
</reference>
<evidence type="ECO:0000313" key="3">
    <source>
        <dbReference type="EMBL" id="KUE77775.1"/>
    </source>
</evidence>
<keyword evidence="4" id="KW-1185">Reference proteome</keyword>
<keyword evidence="1" id="KW-0472">Membrane</keyword>
<comment type="caution">
    <text evidence="2">The sequence shown here is derived from an EMBL/GenBank/DDBJ whole genome shotgun (WGS) entry which is preliminary data.</text>
</comment>
<proteinExistence type="predicted"/>
<name>A0A0D8J4D1_9FIRM</name>
<feature type="transmembrane region" description="Helical" evidence="1">
    <location>
        <begin position="213"/>
        <end position="232"/>
    </location>
</feature>
<dbReference type="InterPro" id="IPR014194">
    <property type="entry name" value="Spore_III_AE"/>
</dbReference>
<accession>A0A0W7TVM6</accession>
<dbReference type="Proteomes" id="UP000053433">
    <property type="component" value="Unassembled WGS sequence"/>
</dbReference>
<reference evidence="3 5" key="2">
    <citation type="submission" date="2015-10" db="EMBL/GenBank/DDBJ databases">
        <title>A novel member of the family Ruminococcaceae isolated from human faeces.</title>
        <authorList>
            <person name="Shkoporov A.N."/>
            <person name="Chaplin A.V."/>
            <person name="Motuzova O.V."/>
            <person name="Kafarskaia L.I."/>
            <person name="Efimov B.A."/>
        </authorList>
    </citation>
    <scope>NUCLEOTIDE SEQUENCE [LARGE SCALE GENOMIC DNA]</scope>
    <source>
        <strain evidence="3 5">668</strain>
    </source>
</reference>
<sequence>MLFCVAAAGVPALAQEAAGDSGSGQSGIPEEWAQVTQEAPMTAGDFSGMTLSDWLEKGAEILRESLHEPLRLLARLCGLLLLAAVGKSMCTERTSPELAGLVDTVVTLAVFTLCSSCMLALTGVLQDAIETSRVYIISFVPVFASVLTACGQVGGAALYSGFFFGAAMVMADILCRVGLPLTRVLLALNATAAVGSTLDLSQLTASVCRWTKWLLTFCATVFGALIGLQGIFAQSADTLALKTGKFLLSSGVPVVGRAISDAMGSVLAGLKMLKGTVGFAVIAVIAASFLPLLIQCCAYHLVFSAGNIVASATGGTKSAKLLSGLSDCVSLYISMVVFFSLIVISSTLVMILLGNGG</sequence>
<feature type="transmembrane region" description="Helical" evidence="1">
    <location>
        <begin position="133"/>
        <end position="150"/>
    </location>
</feature>
<evidence type="ECO:0000313" key="2">
    <source>
        <dbReference type="EMBL" id="KJF41381.1"/>
    </source>
</evidence>
<keyword evidence="1" id="KW-0812">Transmembrane</keyword>
<feature type="transmembrane region" description="Helical" evidence="1">
    <location>
        <begin position="252"/>
        <end position="270"/>
    </location>
</feature>
<keyword evidence="1" id="KW-1133">Transmembrane helix</keyword>
<dbReference type="Pfam" id="PF09546">
    <property type="entry name" value="Spore_III_AE"/>
    <property type="match status" value="1"/>
</dbReference>
<evidence type="ECO:0000256" key="1">
    <source>
        <dbReference type="SAM" id="Phobius"/>
    </source>
</evidence>
<organism evidence="2 4">
    <name type="scientific">Ruthenibacterium lactatiformans</name>
    <dbReference type="NCBI Taxonomy" id="1550024"/>
    <lineage>
        <taxon>Bacteria</taxon>
        <taxon>Bacillati</taxon>
        <taxon>Bacillota</taxon>
        <taxon>Clostridia</taxon>
        <taxon>Eubacteriales</taxon>
        <taxon>Oscillospiraceae</taxon>
        <taxon>Ruthenibacterium</taxon>
    </lineage>
</organism>
<dbReference type="EMBL" id="JXXK01000001">
    <property type="protein sequence ID" value="KJF41381.1"/>
    <property type="molecule type" value="Genomic_DNA"/>
</dbReference>
<dbReference type="AlphaFoldDB" id="A0A0D8J4D1"/>
<dbReference type="RefSeq" id="WP_040910276.1">
    <property type="nucleotide sequence ID" value="NZ_CAUBBA010000001.1"/>
</dbReference>
<gene>
    <name evidence="3" type="ORF">ASJ35_00330</name>
    <name evidence="2" type="ORF">TQ39_00735</name>
</gene>
<feature type="transmembrane region" description="Helical" evidence="1">
    <location>
        <begin position="185"/>
        <end position="201"/>
    </location>
</feature>
<protein>
    <recommendedName>
        <fullName evidence="6">Stage III sporulation protein AE</fullName>
    </recommendedName>
</protein>
<feature type="transmembrane region" description="Helical" evidence="1">
    <location>
        <begin position="101"/>
        <end position="121"/>
    </location>
</feature>